<dbReference type="InterPro" id="IPR036397">
    <property type="entry name" value="RNaseH_sf"/>
</dbReference>
<dbReference type="Pfam" id="PF00665">
    <property type="entry name" value="rve"/>
    <property type="match status" value="1"/>
</dbReference>
<dbReference type="GO" id="GO:0006508">
    <property type="term" value="P:proteolysis"/>
    <property type="evidence" value="ECO:0007669"/>
    <property type="project" value="UniProtKB-KW"/>
</dbReference>
<dbReference type="PROSITE" id="PS50994">
    <property type="entry name" value="INTEGRASE"/>
    <property type="match status" value="1"/>
</dbReference>
<dbReference type="EMBL" id="AP019300">
    <property type="protein sequence ID" value="BBH00780.1"/>
    <property type="molecule type" value="Genomic_DNA"/>
</dbReference>
<keyword evidence="1" id="KW-0645">Protease</keyword>
<evidence type="ECO:0000259" key="6">
    <source>
        <dbReference type="PROSITE" id="PS50994"/>
    </source>
</evidence>
<dbReference type="GO" id="GO:0015074">
    <property type="term" value="P:DNA integration"/>
    <property type="evidence" value="ECO:0007669"/>
    <property type="project" value="InterPro"/>
</dbReference>
<dbReference type="GO" id="GO:0046872">
    <property type="term" value="F:metal ion binding"/>
    <property type="evidence" value="ECO:0007669"/>
    <property type="project" value="UniProtKB-KW"/>
</dbReference>
<sequence length="1490" mass="168823">MVLDEKNYDLWAPLIQIHIAGRKKMGYLRGSIKAPNEDDPKYDDWFSEDQKIKSWLLSSMKPEIMKRYIRLSTSKEIWDSLKTAYFDENDEARIYSLNQKASRLRQNGRPLATYFGELTEIFQELDHFNKVSMECENDIKVFQKSTERQRVYVFLGGLDDGFDQVRGEVLRKDPPLGLQASYAYVRREADRKEAMKTEVDKSEPAAMAAKARGSPYGPNREGSQNRPGQTRTSQPSRDRPQGKCPHCGMPGHSKSRCFELIGYPENWDRTRDPRCNKSRASVAETKNDSDQIADKASAMIAAAGSDGKALSTSTSVMNNTWIIDSGATEHMTCDSRQVPSLKTSTQTEVNVANGNVVPVIGEGTVSLSKTMKLDTVLVVPSLNYNLLSVAQITLALQCLVIFWPYFCVFKDIRTRKTIGYGIRRGKLYYLELTTSSSSLLTQALSVDDSHGDTNKVSDIWMWHRRLGHASFSYLHKLFPSLFVKTDVSQFKCDVCEMAKSHRTSFPPSSNKSIIPFMIVHSDVWGPSKIPTLGGAHWFVTFIDDCTRMTWVILLKSKSEVSSAFQRFHKMVAVQYNRNIQVLRSDNGGEYVNMELRSFLELHGIVHQTTCPYTPQQNGVAERKNRHLLEMVRASLIEAHLPLHYWGEALTSAAYLINRLPSRTINFHTPFQALTSQTSSPPTPNLPPRTLGCVAFVHLHPHQRHNKLEPRAIRCVFLGYATTQKGYRCYHPSSKKMFITQDVIFHENEMFFGSPTSSLQGEYRSSEVLTRDNTEVLTFDYSHVARNELHEEQPLQSSRLEYTAPREGQQSTCHGDQLTTSGDGQQPVCFGHQSTEQVPEEQQTLQEEEEHPIGPTGFGLDDELQPTICNGTEQQLQQLPRDFPSDVISDPSINSSYLNSHNQSSSTPDATPLRRLPERINRGIPKPTYEADPKCKHKYPLSEPNSDSRVRYPLNNYVSTCHLSESNKSFVYQLSTVSIPNSVQEALADSRWKDAMNEELRSLKKNATWEITDLPAGKKSVGCKWVYTVKYKADGTVDRFKARLVAKGYTQKYGIDYTDTFAPVAKINTVRVLLSLAANLDWPLQQFDVKNAFLHGDLTEEIYMDLPPGRSDPDIRKQKVCRLKKSLYGLKQSPRAWFGRFTKSMRAFGYMQSNWDHTLFLKRRNEKVTALIVYVDDMVVTGNDPVEQAALKNYLSTEFEMKDLGSLKYFLGIEVSRCKSGIFLSQRKYVLDLLKETGMTACKPVSTPLAEGMKLGIDQNQGSIDKGRYQRLVGRLMYLAHTRPDLAHALSVISQYMHNPGEQHMSAVMRILSYLKGSPGKGILFRRNGHFRIECYTDADWAGSTDDRRSTSGYFTFVGGNLVTWRSKKQNVVSRSSAEAEFRGMALGICELLWLKFLLQDVGVKCGQPMKLFCDNKAARDIAHNPVQHDRTKHVEVDRFFIKEKLDSKVIEVPPIGTDDQVADILTKAVSSDKFSRFLDKLGMCNIHAPT</sequence>
<feature type="region of interest" description="Disordered" evidence="5">
    <location>
        <begin position="787"/>
        <end position="865"/>
    </location>
</feature>
<dbReference type="PANTHER" id="PTHR42648:SF22">
    <property type="entry name" value="REVERSE TRANSCRIPTASE TY1_COPIA-TYPE DOMAIN-CONTAINING PROTEIN"/>
    <property type="match status" value="1"/>
</dbReference>
<keyword evidence="4" id="KW-0378">Hydrolase</keyword>
<evidence type="ECO:0000256" key="4">
    <source>
        <dbReference type="ARBA" id="ARBA00022801"/>
    </source>
</evidence>
<evidence type="ECO:0000256" key="3">
    <source>
        <dbReference type="ARBA" id="ARBA00022750"/>
    </source>
</evidence>
<dbReference type="InterPro" id="IPR013103">
    <property type="entry name" value="RVT_2"/>
</dbReference>
<proteinExistence type="predicted"/>
<dbReference type="Pfam" id="PF14223">
    <property type="entry name" value="Retrotran_gag_2"/>
    <property type="match status" value="1"/>
</dbReference>
<gene>
    <name evidence="7" type="ORF">Prudu_010857</name>
</gene>
<dbReference type="InterPro" id="IPR039537">
    <property type="entry name" value="Retrotran_Ty1/copia-like"/>
</dbReference>
<feature type="compositionally biased region" description="Low complexity" evidence="5">
    <location>
        <begin position="835"/>
        <end position="844"/>
    </location>
</feature>
<accession>A0A4Y1R977</accession>
<feature type="region of interest" description="Disordered" evidence="5">
    <location>
        <begin position="194"/>
        <end position="249"/>
    </location>
</feature>
<evidence type="ECO:0000256" key="5">
    <source>
        <dbReference type="SAM" id="MobiDB-lite"/>
    </source>
</evidence>
<dbReference type="GO" id="GO:0004190">
    <property type="term" value="F:aspartic-type endopeptidase activity"/>
    <property type="evidence" value="ECO:0007669"/>
    <property type="project" value="UniProtKB-KW"/>
</dbReference>
<feature type="compositionally biased region" description="Polar residues" evidence="5">
    <location>
        <begin position="807"/>
        <end position="823"/>
    </location>
</feature>
<dbReference type="InterPro" id="IPR057670">
    <property type="entry name" value="SH3_retrovirus"/>
</dbReference>
<dbReference type="SUPFAM" id="SSF56672">
    <property type="entry name" value="DNA/RNA polymerases"/>
    <property type="match status" value="1"/>
</dbReference>
<feature type="region of interest" description="Disordered" evidence="5">
    <location>
        <begin position="881"/>
        <end position="945"/>
    </location>
</feature>
<organism evidence="7">
    <name type="scientific">Prunus dulcis</name>
    <name type="common">Almond</name>
    <name type="synonym">Amygdalus dulcis</name>
    <dbReference type="NCBI Taxonomy" id="3755"/>
    <lineage>
        <taxon>Eukaryota</taxon>
        <taxon>Viridiplantae</taxon>
        <taxon>Streptophyta</taxon>
        <taxon>Embryophyta</taxon>
        <taxon>Tracheophyta</taxon>
        <taxon>Spermatophyta</taxon>
        <taxon>Magnoliopsida</taxon>
        <taxon>eudicotyledons</taxon>
        <taxon>Gunneridae</taxon>
        <taxon>Pentapetalae</taxon>
        <taxon>rosids</taxon>
        <taxon>fabids</taxon>
        <taxon>Rosales</taxon>
        <taxon>Rosaceae</taxon>
        <taxon>Amygdaloideae</taxon>
        <taxon>Amygdaleae</taxon>
        <taxon>Prunus</taxon>
    </lineage>
</organism>
<keyword evidence="3" id="KW-0064">Aspartyl protease</keyword>
<dbReference type="InterPro" id="IPR012337">
    <property type="entry name" value="RNaseH-like_sf"/>
</dbReference>
<feature type="compositionally biased region" description="Low complexity" evidence="5">
    <location>
        <begin position="893"/>
        <end position="905"/>
    </location>
</feature>
<dbReference type="InterPro" id="IPR054722">
    <property type="entry name" value="PolX-like_BBD"/>
</dbReference>
<dbReference type="CDD" id="cd09272">
    <property type="entry name" value="RNase_HI_RT_Ty1"/>
    <property type="match status" value="1"/>
</dbReference>
<dbReference type="InterPro" id="IPR025724">
    <property type="entry name" value="GAG-pre-integrase_dom"/>
</dbReference>
<feature type="compositionally biased region" description="Basic and acidic residues" evidence="5">
    <location>
        <begin position="194"/>
        <end position="203"/>
    </location>
</feature>
<reference evidence="7" key="1">
    <citation type="journal article" date="2019" name="Science">
        <title>Mutation of a bHLH transcription factor allowed almond domestication.</title>
        <authorList>
            <person name="Sanchez-Perez R."/>
            <person name="Pavan S."/>
            <person name="Mazzeo R."/>
            <person name="Moldovan C."/>
            <person name="Aiese Cigliano R."/>
            <person name="Del Cueto J."/>
            <person name="Ricciardi F."/>
            <person name="Lotti C."/>
            <person name="Ricciardi L."/>
            <person name="Dicenta F."/>
            <person name="Lopez-Marques R.L."/>
            <person name="Lindberg Moller B."/>
        </authorList>
    </citation>
    <scope>NUCLEOTIDE SEQUENCE</scope>
</reference>
<name>A0A4Y1R977_PRUDU</name>
<dbReference type="Pfam" id="PF07727">
    <property type="entry name" value="RVT_2"/>
    <property type="match status" value="1"/>
</dbReference>
<dbReference type="Pfam" id="PF22936">
    <property type="entry name" value="Pol_BBD"/>
    <property type="match status" value="1"/>
</dbReference>
<keyword evidence="2" id="KW-0479">Metal-binding</keyword>
<protein>
    <recommendedName>
        <fullName evidence="6">Integrase catalytic domain-containing protein</fullName>
    </recommendedName>
</protein>
<feature type="compositionally biased region" description="Polar residues" evidence="5">
    <location>
        <begin position="221"/>
        <end position="235"/>
    </location>
</feature>
<dbReference type="GO" id="GO:0003676">
    <property type="term" value="F:nucleic acid binding"/>
    <property type="evidence" value="ECO:0007669"/>
    <property type="project" value="InterPro"/>
</dbReference>
<dbReference type="Pfam" id="PF13976">
    <property type="entry name" value="gag_pre-integrs"/>
    <property type="match status" value="1"/>
</dbReference>
<evidence type="ECO:0000256" key="1">
    <source>
        <dbReference type="ARBA" id="ARBA00022670"/>
    </source>
</evidence>
<dbReference type="Gene3D" id="3.30.420.10">
    <property type="entry name" value="Ribonuclease H-like superfamily/Ribonuclease H"/>
    <property type="match status" value="1"/>
</dbReference>
<dbReference type="PANTHER" id="PTHR42648">
    <property type="entry name" value="TRANSPOSASE, PUTATIVE-RELATED"/>
    <property type="match status" value="1"/>
</dbReference>
<feature type="domain" description="Integrase catalytic" evidence="6">
    <location>
        <begin position="511"/>
        <end position="677"/>
    </location>
</feature>
<dbReference type="SUPFAM" id="SSF53098">
    <property type="entry name" value="Ribonuclease H-like"/>
    <property type="match status" value="1"/>
</dbReference>
<evidence type="ECO:0000256" key="2">
    <source>
        <dbReference type="ARBA" id="ARBA00022723"/>
    </source>
</evidence>
<evidence type="ECO:0000313" key="7">
    <source>
        <dbReference type="EMBL" id="BBH00780.1"/>
    </source>
</evidence>
<dbReference type="InterPro" id="IPR001584">
    <property type="entry name" value="Integrase_cat-core"/>
</dbReference>
<dbReference type="Pfam" id="PF25597">
    <property type="entry name" value="SH3_retrovirus"/>
    <property type="match status" value="1"/>
</dbReference>
<dbReference type="InterPro" id="IPR043502">
    <property type="entry name" value="DNA/RNA_pol_sf"/>
</dbReference>